<dbReference type="OrthoDB" id="59675at2759"/>
<evidence type="ECO:0000256" key="1">
    <source>
        <dbReference type="SAM" id="MobiDB-lite"/>
    </source>
</evidence>
<feature type="compositionally biased region" description="Basic residues" evidence="1">
    <location>
        <begin position="308"/>
        <end position="336"/>
    </location>
</feature>
<dbReference type="Proteomes" id="UP000288168">
    <property type="component" value="Unassembled WGS sequence"/>
</dbReference>
<sequence>MVLLTLPQELLLKVVKELHLADVETLAQTFNKRIHATCMPFITKRIAARKHSNRMKECFGTHETHRHLYKVSGDVAEQLGFDGVDEISIPPGPTSVEYLNLNGGLSWLVPLPPQTEQAMMAYHQGPAAKSGRFIDKLIRDAKKLGLELPPGFVTFMRSEELQYRIPSAQAAYFTLAEDGFRKCPDKIDNGLGGYIIRFFVDQQWCWIWNLYIYPGGSAVLGSSDDLNLDPKEAEDLLLEEGMATQEEIDRAKKMGFPLTYPMGNDLVLHSLGFEEFLATTYYEELIFFVMGGEGEVSKGLRDYLDHNYRKKGGGKTKRRRRSKRSKLKRPTKMPQS</sequence>
<gene>
    <name evidence="2" type="ORF">CEP54_006935</name>
</gene>
<protein>
    <submittedName>
        <fullName evidence="2">Uncharacterized protein</fullName>
    </submittedName>
</protein>
<evidence type="ECO:0000313" key="3">
    <source>
        <dbReference type="Proteomes" id="UP000288168"/>
    </source>
</evidence>
<dbReference type="EMBL" id="NKCI01000061">
    <property type="protein sequence ID" value="RSL60072.1"/>
    <property type="molecule type" value="Genomic_DNA"/>
</dbReference>
<name>A0A428Q4C2_9HYPO</name>
<evidence type="ECO:0000313" key="2">
    <source>
        <dbReference type="EMBL" id="RSL60072.1"/>
    </source>
</evidence>
<accession>A0A428Q4C2</accession>
<reference evidence="2 3" key="1">
    <citation type="submission" date="2017-06" db="EMBL/GenBank/DDBJ databases">
        <title>Comparative genomic analysis of Ambrosia Fusariam Clade fungi.</title>
        <authorList>
            <person name="Stajich J.E."/>
            <person name="Carrillo J."/>
            <person name="Kijimoto T."/>
            <person name="Eskalen A."/>
            <person name="O'Donnell K."/>
            <person name="Kasson M."/>
        </authorList>
    </citation>
    <scope>NUCLEOTIDE SEQUENCE [LARGE SCALE GENOMIC DNA]</scope>
    <source>
        <strain evidence="2 3">NRRL62584</strain>
    </source>
</reference>
<keyword evidence="3" id="KW-1185">Reference proteome</keyword>
<feature type="region of interest" description="Disordered" evidence="1">
    <location>
        <begin position="307"/>
        <end position="336"/>
    </location>
</feature>
<dbReference type="AlphaFoldDB" id="A0A428Q4C2"/>
<organism evidence="2 3">
    <name type="scientific">Fusarium duplospermum</name>
    <dbReference type="NCBI Taxonomy" id="1325734"/>
    <lineage>
        <taxon>Eukaryota</taxon>
        <taxon>Fungi</taxon>
        <taxon>Dikarya</taxon>
        <taxon>Ascomycota</taxon>
        <taxon>Pezizomycotina</taxon>
        <taxon>Sordariomycetes</taxon>
        <taxon>Hypocreomycetidae</taxon>
        <taxon>Hypocreales</taxon>
        <taxon>Nectriaceae</taxon>
        <taxon>Fusarium</taxon>
        <taxon>Fusarium solani species complex</taxon>
    </lineage>
</organism>
<comment type="caution">
    <text evidence="2">The sequence shown here is derived from an EMBL/GenBank/DDBJ whole genome shotgun (WGS) entry which is preliminary data.</text>
</comment>
<proteinExistence type="predicted"/>